<gene>
    <name evidence="2" type="ORF">IEO21_04325</name>
</gene>
<feature type="region of interest" description="Disordered" evidence="1">
    <location>
        <begin position="629"/>
        <end position="652"/>
    </location>
</feature>
<accession>A0A8H7P4B9</accession>
<organism evidence="2 3">
    <name type="scientific">Rhodonia placenta</name>
    <dbReference type="NCBI Taxonomy" id="104341"/>
    <lineage>
        <taxon>Eukaryota</taxon>
        <taxon>Fungi</taxon>
        <taxon>Dikarya</taxon>
        <taxon>Basidiomycota</taxon>
        <taxon>Agaricomycotina</taxon>
        <taxon>Agaricomycetes</taxon>
        <taxon>Polyporales</taxon>
        <taxon>Adustoporiaceae</taxon>
        <taxon>Rhodonia</taxon>
    </lineage>
</organism>
<evidence type="ECO:0000313" key="3">
    <source>
        <dbReference type="Proteomes" id="UP000639403"/>
    </source>
</evidence>
<evidence type="ECO:0000256" key="1">
    <source>
        <dbReference type="SAM" id="MobiDB-lite"/>
    </source>
</evidence>
<protein>
    <recommendedName>
        <fullName evidence="4">F-box domain-containing protein</fullName>
    </recommendedName>
</protein>
<dbReference type="AlphaFoldDB" id="A0A8H7P4B9"/>
<feature type="compositionally biased region" description="Basic and acidic residues" evidence="1">
    <location>
        <begin position="639"/>
        <end position="652"/>
    </location>
</feature>
<dbReference type="InterPro" id="IPR032675">
    <property type="entry name" value="LRR_dom_sf"/>
</dbReference>
<name>A0A8H7P4B9_9APHY</name>
<feature type="compositionally biased region" description="Polar residues" evidence="1">
    <location>
        <begin position="598"/>
        <end position="607"/>
    </location>
</feature>
<feature type="region of interest" description="Disordered" evidence="1">
    <location>
        <begin position="570"/>
        <end position="607"/>
    </location>
</feature>
<evidence type="ECO:0008006" key="4">
    <source>
        <dbReference type="Google" id="ProtNLM"/>
    </source>
</evidence>
<evidence type="ECO:0000313" key="2">
    <source>
        <dbReference type="EMBL" id="KAF9815813.1"/>
    </source>
</evidence>
<proteinExistence type="predicted"/>
<reference evidence="2" key="1">
    <citation type="submission" date="2020-11" db="EMBL/GenBank/DDBJ databases">
        <authorList>
            <person name="Koelle M."/>
            <person name="Horta M.A.C."/>
            <person name="Nowrousian M."/>
            <person name="Ohm R.A."/>
            <person name="Benz P."/>
            <person name="Pilgard A."/>
        </authorList>
    </citation>
    <scope>NUCLEOTIDE SEQUENCE</scope>
    <source>
        <strain evidence="2">FPRL280</strain>
    </source>
</reference>
<dbReference type="SUPFAM" id="SSF52047">
    <property type="entry name" value="RNI-like"/>
    <property type="match status" value="1"/>
</dbReference>
<comment type="caution">
    <text evidence="2">The sequence shown here is derived from an EMBL/GenBank/DDBJ whole genome shotgun (WGS) entry which is preliminary data.</text>
</comment>
<sequence>MAACGLTMKSVFQILVIPDDSPLLRPPASGACPISRLAPETLIEILALCLFDVRPLEFCGKMSDEWEQRFDANAFVASMMLVCRHWRRIILGAATLWSRMMVSERTPPDRLPPHLERSCRAPVTIFLYECRRDILPVLNAHLWRTKELHLWFYNDINSDVLTALSAPAPVLCNLSVYAWNESVDAVALPPMFSGHAPSLRQLHLSPYCLRPLDRFAGLTHLRLANQADNPAWTISVLLDTLEAMPNLELLDMFAVLMGPLPVDDPKRLVVLPKLRLCNITYHDWDVVSLLLSHIEIPERARLIMEEFMGGHGDSIGMAFPADVSHLKNMSRITKIQLRHLHHTINLAGFSEDGESSFLYDACLSGWKFDAPTLRSLSRFLNVRNLTEVWVDISPGRGIKGPKKLNTVELWTSVFAEMRNLRLVSVSKRFSGAIIKALTPKVSVTSATSMYAPNLETLIIYNDVDISAGLLQTLARRRHALGHPLHHLHVAMRPYIDALTALLRLRGVYIAQLMMTGSMPIYSLHTYLDYYFCPPEVGTELYNVLIVPTKATDDPGIDLTVKAMIKRHELPSRKHQASGGEDQEAVNALSRRGNVRSGGDNTAWDTNMSSEDHARGAWVCSIRARARSLRGQPQTGRLRGQREIGEGGDDERAASVPKHIHMVLAIEEANGFDPIEIVLSASVLDGTAAVMFSYGRCCVYQQKTRAGIGGVMVEMYMSLDLIVQTKRRHEVDSPSPLTATYQALDEVTMAGLQDASRVVSDIQMHRESSNLMSDEYYKQVHQLGLAKKLEQLQKANRPLGYEPSECHVTASEPWLLKKVAISILYPEDKDNSTTAEVVRELVARFEEHVAAGLAEQRL</sequence>
<dbReference type="EMBL" id="JADOXO010000063">
    <property type="protein sequence ID" value="KAF9815813.1"/>
    <property type="molecule type" value="Genomic_DNA"/>
</dbReference>
<dbReference type="Gene3D" id="3.80.10.10">
    <property type="entry name" value="Ribonuclease Inhibitor"/>
    <property type="match status" value="1"/>
</dbReference>
<dbReference type="Proteomes" id="UP000639403">
    <property type="component" value="Unassembled WGS sequence"/>
</dbReference>
<reference evidence="2" key="2">
    <citation type="journal article" name="Front. Microbiol.">
        <title>Degradative Capacity of Two Strains of Rhodonia placenta: From Phenotype to Genotype.</title>
        <authorList>
            <person name="Kolle M."/>
            <person name="Horta M.A.C."/>
            <person name="Nowrousian M."/>
            <person name="Ohm R.A."/>
            <person name="Benz J.P."/>
            <person name="Pilgard A."/>
        </authorList>
    </citation>
    <scope>NUCLEOTIDE SEQUENCE</scope>
    <source>
        <strain evidence="2">FPRL280</strain>
    </source>
</reference>